<dbReference type="PANTHER" id="PTHR31862">
    <property type="entry name" value="UPF0261 DOMAIN PROTEIN (AFU_ORTHOLOGUE AFUA_1G10120)"/>
    <property type="match status" value="1"/>
</dbReference>
<name>A0A094PZZ0_9ZZZZ</name>
<dbReference type="Pfam" id="PF06792">
    <property type="entry name" value="UPF0261"/>
    <property type="match status" value="1"/>
</dbReference>
<evidence type="ECO:0000259" key="2">
    <source>
        <dbReference type="Pfam" id="PF23189"/>
    </source>
</evidence>
<dbReference type="EMBL" id="JNSK01000059">
    <property type="protein sequence ID" value="KGA16697.1"/>
    <property type="molecule type" value="Genomic_DNA"/>
</dbReference>
<dbReference type="InterPro" id="IPR051353">
    <property type="entry name" value="Tobamovirus_resist_UPF0261"/>
</dbReference>
<sequence>MTKTVLIIATLDTKGPEAAYIRDGLNRLGIRTTVIDIGILGEPLGIIPDISHEELASCGGLTLQELQNSGTRGRAVERMRSFVITKVKELSDAGTVLGAIGIGGAEGSVMSAGALMQLPIGIPKLVLSPIASGRHEFGPLVGTSDMLVMHTIIDILGLNHISKTIYDNAVAAMAGLVSHGHKLTAPPVGSKYVAVTMLGNTTTSVMALQKELEKSGYEVVTFHANGVGGPAMEELAEAGQFFGVIDFTPSEIVGTLVGGIHYGGPERMKRVGPLAIPQILVPGCVDFSVHHTASIPDEMKKRPIYDHNPEFALARCTTDEMGRIGEYFAECANTSRGPIKILIPSQGFSIPNTPGGVFWDRDADALFESTLRAKLNPKIAVHSFAMHANSAEFGVVVAKEFLDLVKSKVA</sequence>
<dbReference type="InterPro" id="IPR044122">
    <property type="entry name" value="UPF0261_N"/>
</dbReference>
<dbReference type="PIRSF" id="PIRSF033271">
    <property type="entry name" value="UCP033271"/>
    <property type="match status" value="1"/>
</dbReference>
<evidence type="ECO:0000313" key="3">
    <source>
        <dbReference type="EMBL" id="KGA16697.1"/>
    </source>
</evidence>
<dbReference type="InterPro" id="IPR008322">
    <property type="entry name" value="UPF0261"/>
</dbReference>
<proteinExistence type="predicted"/>
<reference evidence="3" key="1">
    <citation type="submission" date="2014-05" db="EMBL/GenBank/DDBJ databases">
        <title>Key roles for freshwater Actinobacteria revealed by deep metagenomic sequencing.</title>
        <authorList>
            <person name="Ghai R."/>
            <person name="Mizuno C.M."/>
            <person name="Picazo A."/>
            <person name="Camacho A."/>
            <person name="Rodriguez-Valera F."/>
        </authorList>
    </citation>
    <scope>NUCLEOTIDE SEQUENCE</scope>
</reference>
<protein>
    <submittedName>
        <fullName evidence="3">Uncharacterized protein</fullName>
    </submittedName>
</protein>
<organism evidence="3">
    <name type="scientific">freshwater metagenome</name>
    <dbReference type="NCBI Taxonomy" id="449393"/>
    <lineage>
        <taxon>unclassified sequences</taxon>
        <taxon>metagenomes</taxon>
        <taxon>ecological metagenomes</taxon>
    </lineage>
</organism>
<evidence type="ECO:0000259" key="1">
    <source>
        <dbReference type="Pfam" id="PF06792"/>
    </source>
</evidence>
<dbReference type="Gene3D" id="3.40.50.12030">
    <property type="entry name" value="Uncharacterised protein family UPF0261, NC domain"/>
    <property type="match status" value="1"/>
</dbReference>
<feature type="domain" description="UPF0261" evidence="2">
    <location>
        <begin position="191"/>
        <end position="404"/>
    </location>
</feature>
<dbReference type="PANTHER" id="PTHR31862:SF1">
    <property type="entry name" value="UPF0261 DOMAIN PROTEIN (AFU_ORTHOLOGUE AFUA_1G10120)"/>
    <property type="match status" value="1"/>
</dbReference>
<dbReference type="InterPro" id="IPR056778">
    <property type="entry name" value="UPF0261_C"/>
</dbReference>
<dbReference type="CDD" id="cd15488">
    <property type="entry name" value="Tm-1-like"/>
    <property type="match status" value="1"/>
</dbReference>
<comment type="caution">
    <text evidence="3">The sequence shown here is derived from an EMBL/GenBank/DDBJ whole genome shotgun (WGS) entry which is preliminary data.</text>
</comment>
<dbReference type="AlphaFoldDB" id="A0A094PZZ0"/>
<dbReference type="Gene3D" id="3.40.50.12020">
    <property type="entry name" value="Uncharacterised protein family UPF0261, NN domain"/>
    <property type="match status" value="1"/>
</dbReference>
<feature type="domain" description="UPF0261" evidence="1">
    <location>
        <begin position="3"/>
        <end position="179"/>
    </location>
</feature>
<dbReference type="Pfam" id="PF23189">
    <property type="entry name" value="UPF0261_C"/>
    <property type="match status" value="1"/>
</dbReference>
<dbReference type="NCBIfam" id="NF002674">
    <property type="entry name" value="PRK02399.1-2"/>
    <property type="match status" value="1"/>
</dbReference>
<gene>
    <name evidence="3" type="ORF">GM50_13765</name>
</gene>
<accession>A0A094PZZ0</accession>